<dbReference type="Proteomes" id="UP000501602">
    <property type="component" value="Chromosome"/>
</dbReference>
<dbReference type="RefSeq" id="WP_168659335.1">
    <property type="nucleotide sequence ID" value="NZ_CP051180.1"/>
</dbReference>
<dbReference type="PANTHER" id="PTHR37838">
    <property type="entry name" value="NA(+)-TRANSLOCATING NADH-QUINONE REDUCTASE SUBUNIT C"/>
    <property type="match status" value="1"/>
</dbReference>
<organism evidence="19 20">
    <name type="scientific">Ferrimonas lipolytica</name>
    <dbReference type="NCBI Taxonomy" id="2724191"/>
    <lineage>
        <taxon>Bacteria</taxon>
        <taxon>Pseudomonadati</taxon>
        <taxon>Pseudomonadota</taxon>
        <taxon>Gammaproteobacteria</taxon>
        <taxon>Alteromonadales</taxon>
        <taxon>Ferrimonadaceae</taxon>
        <taxon>Ferrimonas</taxon>
    </lineage>
</organism>
<evidence type="ECO:0000259" key="18">
    <source>
        <dbReference type="SMART" id="SM00900"/>
    </source>
</evidence>
<dbReference type="InterPro" id="IPR010204">
    <property type="entry name" value="NqrC"/>
</dbReference>
<evidence type="ECO:0000256" key="5">
    <source>
        <dbReference type="ARBA" id="ARBA00022630"/>
    </source>
</evidence>
<comment type="cofactor">
    <cofactor evidence="16 17">
        <name>FMN</name>
        <dbReference type="ChEBI" id="CHEBI:58210"/>
    </cofactor>
</comment>
<keyword evidence="7 16" id="KW-0812">Transmembrane</keyword>
<comment type="caution">
    <text evidence="16">Lacks conserved residue(s) required for the propagation of feature annotation.</text>
</comment>
<name>A0A6H1UAI7_9GAMM</name>
<dbReference type="KEGG" id="fes:HER31_03730"/>
<keyword evidence="13 16" id="KW-0830">Ubiquinone</keyword>
<dbReference type="EMBL" id="CP051180">
    <property type="protein sequence ID" value="QIZ76075.1"/>
    <property type="molecule type" value="Genomic_DNA"/>
</dbReference>
<keyword evidence="14 16" id="KW-0472">Membrane</keyword>
<evidence type="ECO:0000256" key="10">
    <source>
        <dbReference type="ARBA" id="ARBA00023027"/>
    </source>
</evidence>
<keyword evidence="4 16" id="KW-0597">Phosphoprotein</keyword>
<feature type="transmembrane region" description="Helical" evidence="16">
    <location>
        <begin position="12"/>
        <end position="33"/>
    </location>
</feature>
<dbReference type="EC" id="7.2.1.1" evidence="16 17"/>
<evidence type="ECO:0000256" key="17">
    <source>
        <dbReference type="PIRNR" id="PIRNR009437"/>
    </source>
</evidence>
<keyword evidence="12 16" id="KW-0406">Ion transport</keyword>
<keyword evidence="10 16" id="KW-0520">NAD</keyword>
<evidence type="ECO:0000256" key="6">
    <source>
        <dbReference type="ARBA" id="ARBA00022643"/>
    </source>
</evidence>
<dbReference type="PIRSF" id="PIRSF009437">
    <property type="entry name" value="NQR-1_subunit_C"/>
    <property type="match status" value="1"/>
</dbReference>
<evidence type="ECO:0000256" key="4">
    <source>
        <dbReference type="ARBA" id="ARBA00022553"/>
    </source>
</evidence>
<evidence type="ECO:0000256" key="9">
    <source>
        <dbReference type="ARBA" id="ARBA00022989"/>
    </source>
</evidence>
<dbReference type="NCBIfam" id="TIGR01938">
    <property type="entry name" value="nqrC"/>
    <property type="match status" value="1"/>
</dbReference>
<evidence type="ECO:0000256" key="7">
    <source>
        <dbReference type="ARBA" id="ARBA00022692"/>
    </source>
</evidence>
<evidence type="ECO:0000256" key="16">
    <source>
        <dbReference type="HAMAP-Rule" id="MF_00427"/>
    </source>
</evidence>
<reference evidence="19 20" key="1">
    <citation type="submission" date="2020-04" db="EMBL/GenBank/DDBJ databases">
        <title>Ferrimonas sp. S7 isolated from sea water.</title>
        <authorList>
            <person name="Bae S.S."/>
            <person name="Baek K."/>
        </authorList>
    </citation>
    <scope>NUCLEOTIDE SEQUENCE [LARGE SCALE GENOMIC DNA]</scope>
    <source>
        <strain evidence="19 20">S7</strain>
    </source>
</reference>
<dbReference type="InterPro" id="IPR007329">
    <property type="entry name" value="FMN-bd"/>
</dbReference>
<keyword evidence="2 16" id="KW-1003">Cell membrane</keyword>
<feature type="domain" description="FMN-binding" evidence="18">
    <location>
        <begin position="143"/>
        <end position="241"/>
    </location>
</feature>
<sequence length="254" mass="27597">MAFNKDSVAGTFIFSAILCLCCSFMITGTAEVLKERKLDKKRSELKRFVLVAANVDGDDIDQLFDARVTPLLVNLDSGNAADLSTTEILDFDDRMAAINKDTSIKPKKDLARIKRRANQARVFKISDADGNLASVVMPIHGKGLWSVVYGYVAVKPDLNTIEGMVISEHGETPGIADFLNDQAWTDTWQGKQIFDADGKPVFAVVKGGAKADDIHGVDAVSGATKTGTGLQKAVRFWFGPEGYKTFLSTLKTEA</sequence>
<evidence type="ECO:0000256" key="15">
    <source>
        <dbReference type="ARBA" id="ARBA00023201"/>
    </source>
</evidence>
<proteinExistence type="inferred from homology"/>
<comment type="catalytic activity">
    <reaction evidence="16 17">
        <text>a ubiquinone + n Na(+)(in) + NADH + H(+) = a ubiquinol + n Na(+)(out) + NAD(+)</text>
        <dbReference type="Rhea" id="RHEA:47748"/>
        <dbReference type="Rhea" id="RHEA-COMP:9565"/>
        <dbReference type="Rhea" id="RHEA-COMP:9566"/>
        <dbReference type="ChEBI" id="CHEBI:15378"/>
        <dbReference type="ChEBI" id="CHEBI:16389"/>
        <dbReference type="ChEBI" id="CHEBI:17976"/>
        <dbReference type="ChEBI" id="CHEBI:29101"/>
        <dbReference type="ChEBI" id="CHEBI:57540"/>
        <dbReference type="ChEBI" id="CHEBI:57945"/>
        <dbReference type="EC" id="7.2.1.1"/>
    </reaction>
</comment>
<evidence type="ECO:0000256" key="2">
    <source>
        <dbReference type="ARBA" id="ARBA00022475"/>
    </source>
</evidence>
<gene>
    <name evidence="16" type="primary">nqrC</name>
    <name evidence="19" type="ORF">HER31_03730</name>
</gene>
<evidence type="ECO:0000256" key="1">
    <source>
        <dbReference type="ARBA" id="ARBA00022448"/>
    </source>
</evidence>
<evidence type="ECO:0000256" key="12">
    <source>
        <dbReference type="ARBA" id="ARBA00023065"/>
    </source>
</evidence>
<accession>A0A6H1UAI7</accession>
<keyword evidence="15 16" id="KW-0739">Sodium transport</keyword>
<evidence type="ECO:0000313" key="19">
    <source>
        <dbReference type="EMBL" id="QIZ76075.1"/>
    </source>
</evidence>
<evidence type="ECO:0000256" key="14">
    <source>
        <dbReference type="ARBA" id="ARBA00023136"/>
    </source>
</evidence>
<keyword evidence="9 16" id="KW-1133">Transmembrane helix</keyword>
<keyword evidence="20" id="KW-1185">Reference proteome</keyword>
<dbReference type="GO" id="GO:0006814">
    <property type="term" value="P:sodium ion transport"/>
    <property type="evidence" value="ECO:0007669"/>
    <property type="project" value="UniProtKB-UniRule"/>
</dbReference>
<dbReference type="GO" id="GO:0005886">
    <property type="term" value="C:plasma membrane"/>
    <property type="evidence" value="ECO:0007669"/>
    <property type="project" value="UniProtKB-SubCell"/>
</dbReference>
<dbReference type="HAMAP" id="MF_00427">
    <property type="entry name" value="NqrC"/>
    <property type="match status" value="1"/>
</dbReference>
<keyword evidence="11 16" id="KW-0915">Sodium</keyword>
<keyword evidence="8 16" id="KW-1278">Translocase</keyword>
<keyword evidence="1 16" id="KW-0813">Transport</keyword>
<dbReference type="GO" id="GO:0010181">
    <property type="term" value="F:FMN binding"/>
    <property type="evidence" value="ECO:0007669"/>
    <property type="project" value="UniProtKB-UniRule"/>
</dbReference>
<comment type="similarity">
    <text evidence="16 17">Belongs to the NqrC family.</text>
</comment>
<keyword evidence="6 16" id="KW-0288">FMN</keyword>
<protein>
    <recommendedName>
        <fullName evidence="16 17">Na(+)-translocating NADH-quinone reductase subunit C</fullName>
        <shortName evidence="16 17">Na(+)-NQR subunit C</shortName>
        <shortName evidence="16 17">Na(+)-translocating NQR subunit C</shortName>
        <ecNumber evidence="16 17">7.2.1.1</ecNumber>
    </recommendedName>
    <alternativeName>
        <fullName evidence="16 17">NQR complex subunit C</fullName>
    </alternativeName>
    <alternativeName>
        <fullName evidence="16 17">NQR-1 subunit C</fullName>
    </alternativeName>
</protein>
<dbReference type="GO" id="GO:0016655">
    <property type="term" value="F:oxidoreductase activity, acting on NAD(P)H, quinone or similar compound as acceptor"/>
    <property type="evidence" value="ECO:0007669"/>
    <property type="project" value="UniProtKB-UniRule"/>
</dbReference>
<comment type="function">
    <text evidence="16">NQR complex catalyzes the reduction of ubiquinone-1 to ubiquinol by two successive reactions, coupled with the transport of Na(+) ions from the cytoplasm to the periplasm. NqrA to NqrE are probably involved in the second step, the conversion of ubisemiquinone to ubiquinol.</text>
</comment>
<comment type="subcellular location">
    <subcellularLocation>
        <location evidence="16">Cell membrane</location>
        <topology evidence="16">Single-pass membrane protein</topology>
    </subcellularLocation>
</comment>
<dbReference type="AlphaFoldDB" id="A0A6H1UAI7"/>
<evidence type="ECO:0000313" key="20">
    <source>
        <dbReference type="Proteomes" id="UP000501602"/>
    </source>
</evidence>
<dbReference type="Pfam" id="PF04205">
    <property type="entry name" value="FMN_bind"/>
    <property type="match status" value="1"/>
</dbReference>
<evidence type="ECO:0000256" key="11">
    <source>
        <dbReference type="ARBA" id="ARBA00023053"/>
    </source>
</evidence>
<evidence type="ECO:0000256" key="13">
    <source>
        <dbReference type="ARBA" id="ARBA00023075"/>
    </source>
</evidence>
<dbReference type="NCBIfam" id="NF003747">
    <property type="entry name" value="PRK05346.1-2"/>
    <property type="match status" value="1"/>
</dbReference>
<evidence type="ECO:0000256" key="3">
    <source>
        <dbReference type="ARBA" id="ARBA00022519"/>
    </source>
</evidence>
<keyword evidence="3" id="KW-0997">Cell inner membrane</keyword>
<evidence type="ECO:0000256" key="8">
    <source>
        <dbReference type="ARBA" id="ARBA00022967"/>
    </source>
</evidence>
<dbReference type="SMART" id="SM00900">
    <property type="entry name" value="FMN_bind"/>
    <property type="match status" value="1"/>
</dbReference>
<feature type="modified residue" description="FMN phosphoryl threonine" evidence="16">
    <location>
        <position position="224"/>
    </location>
</feature>
<dbReference type="PANTHER" id="PTHR37838:SF1">
    <property type="entry name" value="NA(+)-TRANSLOCATING NADH-QUINONE REDUCTASE SUBUNIT C"/>
    <property type="match status" value="1"/>
</dbReference>
<keyword evidence="5 16" id="KW-0285">Flavoprotein</keyword>
<comment type="subunit">
    <text evidence="16 17">Composed of six subunits; NqrA, NqrB, NqrC, NqrD, NqrE and NqrF.</text>
</comment>